<dbReference type="Proteomes" id="UP000013827">
    <property type="component" value="Unassembled WGS sequence"/>
</dbReference>
<feature type="chain" id="PRO_5044291613" evidence="1">
    <location>
        <begin position="26"/>
        <end position="221"/>
    </location>
</feature>
<reference evidence="2" key="2">
    <citation type="submission" date="2024-10" db="UniProtKB">
        <authorList>
            <consortium name="EnsemblProtists"/>
        </authorList>
    </citation>
    <scope>IDENTIFICATION</scope>
</reference>
<dbReference type="GeneID" id="17274329"/>
<dbReference type="AlphaFoldDB" id="A0A0D3JZ49"/>
<organism evidence="2 3">
    <name type="scientific">Emiliania huxleyi (strain CCMP1516)</name>
    <dbReference type="NCBI Taxonomy" id="280463"/>
    <lineage>
        <taxon>Eukaryota</taxon>
        <taxon>Haptista</taxon>
        <taxon>Haptophyta</taxon>
        <taxon>Prymnesiophyceae</taxon>
        <taxon>Isochrysidales</taxon>
        <taxon>Noelaerhabdaceae</taxon>
        <taxon>Emiliania</taxon>
    </lineage>
</organism>
<evidence type="ECO:0000313" key="2">
    <source>
        <dbReference type="EnsemblProtists" id="EOD28784"/>
    </source>
</evidence>
<dbReference type="RefSeq" id="XP_005781213.1">
    <property type="nucleotide sequence ID" value="XM_005781156.1"/>
</dbReference>
<dbReference type="EnsemblProtists" id="EOD28784">
    <property type="protein sequence ID" value="EOD28784"/>
    <property type="gene ID" value="EMIHUDRAFT_114073"/>
</dbReference>
<accession>A0A0D3JZ49</accession>
<name>A0A0D3JZ49_EMIH1</name>
<dbReference type="PaxDb" id="2903-EOD28784"/>
<dbReference type="HOGENOM" id="CLU_1252680_0_0_1"/>
<feature type="signal peptide" evidence="1">
    <location>
        <begin position="1"/>
        <end position="25"/>
    </location>
</feature>
<proteinExistence type="predicted"/>
<evidence type="ECO:0000256" key="1">
    <source>
        <dbReference type="SAM" id="SignalP"/>
    </source>
</evidence>
<protein>
    <submittedName>
        <fullName evidence="2">Uncharacterized protein</fullName>
    </submittedName>
</protein>
<sequence>MRWGVFLLSFAAHLFLFDLFSPGTPHDLDHILDWALLGPGAATAASPIHGVYLFRGLNPPLLADTSYCDWDAAEQVVSCPTWAPGFFHAVADSLDYTGTPFAPTTFPFSSPGLSGRALIRVLRLGRLLRLRIVFQFDARLREAATAETVLGFGVAGRQAGGLGFKLRRLGGGAWRRVNLWHGVEAESYYDLLPVLTARGGLNRRNLALAKEKLGGSQLLSL</sequence>
<keyword evidence="1" id="KW-0732">Signal</keyword>
<dbReference type="OMA" id="KRINFAP"/>
<keyword evidence="3" id="KW-1185">Reference proteome</keyword>
<reference evidence="3" key="1">
    <citation type="journal article" date="2013" name="Nature">
        <title>Pan genome of the phytoplankton Emiliania underpins its global distribution.</title>
        <authorList>
            <person name="Read B.A."/>
            <person name="Kegel J."/>
            <person name="Klute M.J."/>
            <person name="Kuo A."/>
            <person name="Lefebvre S.C."/>
            <person name="Maumus F."/>
            <person name="Mayer C."/>
            <person name="Miller J."/>
            <person name="Monier A."/>
            <person name="Salamov A."/>
            <person name="Young J."/>
            <person name="Aguilar M."/>
            <person name="Claverie J.M."/>
            <person name="Frickenhaus S."/>
            <person name="Gonzalez K."/>
            <person name="Herman E.K."/>
            <person name="Lin Y.C."/>
            <person name="Napier J."/>
            <person name="Ogata H."/>
            <person name="Sarno A.F."/>
            <person name="Shmutz J."/>
            <person name="Schroeder D."/>
            <person name="de Vargas C."/>
            <person name="Verret F."/>
            <person name="von Dassow P."/>
            <person name="Valentin K."/>
            <person name="Van de Peer Y."/>
            <person name="Wheeler G."/>
            <person name="Dacks J.B."/>
            <person name="Delwiche C.F."/>
            <person name="Dyhrman S.T."/>
            <person name="Glockner G."/>
            <person name="John U."/>
            <person name="Richards T."/>
            <person name="Worden A.Z."/>
            <person name="Zhang X."/>
            <person name="Grigoriev I.V."/>
            <person name="Allen A.E."/>
            <person name="Bidle K."/>
            <person name="Borodovsky M."/>
            <person name="Bowler C."/>
            <person name="Brownlee C."/>
            <person name="Cock J.M."/>
            <person name="Elias M."/>
            <person name="Gladyshev V.N."/>
            <person name="Groth M."/>
            <person name="Guda C."/>
            <person name="Hadaegh A."/>
            <person name="Iglesias-Rodriguez M.D."/>
            <person name="Jenkins J."/>
            <person name="Jones B.M."/>
            <person name="Lawson T."/>
            <person name="Leese F."/>
            <person name="Lindquist E."/>
            <person name="Lobanov A."/>
            <person name="Lomsadze A."/>
            <person name="Malik S.B."/>
            <person name="Marsh M.E."/>
            <person name="Mackinder L."/>
            <person name="Mock T."/>
            <person name="Mueller-Roeber B."/>
            <person name="Pagarete A."/>
            <person name="Parker M."/>
            <person name="Probert I."/>
            <person name="Quesneville H."/>
            <person name="Raines C."/>
            <person name="Rensing S.A."/>
            <person name="Riano-Pachon D.M."/>
            <person name="Richier S."/>
            <person name="Rokitta S."/>
            <person name="Shiraiwa Y."/>
            <person name="Soanes D.M."/>
            <person name="van der Giezen M."/>
            <person name="Wahlund T.M."/>
            <person name="Williams B."/>
            <person name="Wilson W."/>
            <person name="Wolfe G."/>
            <person name="Wurch L.L."/>
        </authorList>
    </citation>
    <scope>NUCLEOTIDE SEQUENCE</scope>
</reference>
<evidence type="ECO:0000313" key="3">
    <source>
        <dbReference type="Proteomes" id="UP000013827"/>
    </source>
</evidence>
<dbReference type="KEGG" id="ehx:EMIHUDRAFT_114073"/>